<protein>
    <submittedName>
        <fullName evidence="1">Uncharacterized protein</fullName>
    </submittedName>
</protein>
<keyword evidence="2" id="KW-1185">Reference proteome</keyword>
<comment type="caution">
    <text evidence="1">The sequence shown here is derived from an EMBL/GenBank/DDBJ whole genome shotgun (WGS) entry which is preliminary data.</text>
</comment>
<reference evidence="1" key="1">
    <citation type="submission" date="2020-08" db="EMBL/GenBank/DDBJ databases">
        <title>Novel species isolated from subtropical streams in China.</title>
        <authorList>
            <person name="Lu H."/>
        </authorList>
    </citation>
    <scope>NUCLEOTIDE SEQUENCE</scope>
    <source>
        <strain evidence="1">CY7W</strain>
    </source>
</reference>
<dbReference type="Pfam" id="PF20383">
    <property type="entry name" value="DUF6678"/>
    <property type="match status" value="1"/>
</dbReference>
<dbReference type="InterPro" id="IPR046500">
    <property type="entry name" value="DUF6678"/>
</dbReference>
<evidence type="ECO:0000313" key="1">
    <source>
        <dbReference type="EMBL" id="MBC3935303.1"/>
    </source>
</evidence>
<dbReference type="AlphaFoldDB" id="A0A923HZZ9"/>
<name>A0A923HZZ9_9BURK</name>
<dbReference type="RefSeq" id="WP_186880892.1">
    <property type="nucleotide sequence ID" value="NZ_JACOGG010000007.1"/>
</dbReference>
<proteinExistence type="predicted"/>
<gene>
    <name evidence="1" type="ORF">H8K47_08020</name>
</gene>
<dbReference type="Proteomes" id="UP000612361">
    <property type="component" value="Unassembled WGS sequence"/>
</dbReference>
<organism evidence="1 2">
    <name type="scientific">Undibacterium rugosum</name>
    <dbReference type="NCBI Taxonomy" id="2762291"/>
    <lineage>
        <taxon>Bacteria</taxon>
        <taxon>Pseudomonadati</taxon>
        <taxon>Pseudomonadota</taxon>
        <taxon>Betaproteobacteria</taxon>
        <taxon>Burkholderiales</taxon>
        <taxon>Oxalobacteraceae</taxon>
        <taxon>Undibacterium</taxon>
    </lineage>
</organism>
<dbReference type="EMBL" id="JACOGG010000007">
    <property type="protein sequence ID" value="MBC3935303.1"/>
    <property type="molecule type" value="Genomic_DNA"/>
</dbReference>
<accession>A0A923HZZ9</accession>
<evidence type="ECO:0000313" key="2">
    <source>
        <dbReference type="Proteomes" id="UP000612361"/>
    </source>
</evidence>
<sequence length="132" mass="15360">MYDEDKHKRAVKAALTKRGLGSLMNDTKWRELLAEINKLPFPPPYQRKDLLHAEPAPASFDSDVCYHGDWDEGTRPLFSVEWIRIRPRYLNHVANLLPKVTISCEAELERALQSIGQAYEKVDDSIWIYAYR</sequence>